<reference evidence="5 6" key="1">
    <citation type="journal article" date="2019" name="Int. J. Syst. Evol. Microbiol.">
        <title>The Global Catalogue of Microorganisms (GCM) 10K type strain sequencing project: providing services to taxonomists for standard genome sequencing and annotation.</title>
        <authorList>
            <consortium name="The Broad Institute Genomics Platform"/>
            <consortium name="The Broad Institute Genome Sequencing Center for Infectious Disease"/>
            <person name="Wu L."/>
            <person name="Ma J."/>
        </authorList>
    </citation>
    <scope>NUCLEOTIDE SEQUENCE [LARGE SCALE GENOMIC DNA]</scope>
    <source>
        <strain evidence="5 6">JCM 15933</strain>
    </source>
</reference>
<feature type="domain" description="SET" evidence="3">
    <location>
        <begin position="34"/>
        <end position="144"/>
    </location>
</feature>
<evidence type="ECO:0000259" key="4">
    <source>
        <dbReference type="PROSITE" id="PS50868"/>
    </source>
</evidence>
<evidence type="ECO:0008006" key="7">
    <source>
        <dbReference type="Google" id="ProtNLM"/>
    </source>
</evidence>
<organism evidence="5 6">
    <name type="scientific">Dactylosporangium maewongense</name>
    <dbReference type="NCBI Taxonomy" id="634393"/>
    <lineage>
        <taxon>Bacteria</taxon>
        <taxon>Bacillati</taxon>
        <taxon>Actinomycetota</taxon>
        <taxon>Actinomycetes</taxon>
        <taxon>Micromonosporales</taxon>
        <taxon>Micromonosporaceae</taxon>
        <taxon>Dactylosporangium</taxon>
    </lineage>
</organism>
<dbReference type="InterPro" id="IPR003616">
    <property type="entry name" value="Post-SET_dom"/>
</dbReference>
<dbReference type="PROSITE" id="PS50868">
    <property type="entry name" value="POST_SET"/>
    <property type="match status" value="1"/>
</dbReference>
<dbReference type="Pfam" id="PF00856">
    <property type="entry name" value="SET"/>
    <property type="match status" value="1"/>
</dbReference>
<evidence type="ECO:0000313" key="6">
    <source>
        <dbReference type="Proteomes" id="UP001501470"/>
    </source>
</evidence>
<dbReference type="InterPro" id="IPR001214">
    <property type="entry name" value="SET_dom"/>
</dbReference>
<keyword evidence="6" id="KW-1185">Reference proteome</keyword>
<proteinExistence type="predicted"/>
<comment type="caution">
    <text evidence="5">The sequence shown here is derived from an EMBL/GenBank/DDBJ whole genome shotgun (WGS) entry which is preliminary data.</text>
</comment>
<dbReference type="InterPro" id="IPR046341">
    <property type="entry name" value="SET_dom_sf"/>
</dbReference>
<dbReference type="EMBL" id="BAAAQD010000004">
    <property type="protein sequence ID" value="GAA1511778.1"/>
    <property type="molecule type" value="Genomic_DNA"/>
</dbReference>
<dbReference type="PROSITE" id="PS50280">
    <property type="entry name" value="SET"/>
    <property type="match status" value="1"/>
</dbReference>
<protein>
    <recommendedName>
        <fullName evidence="7">SET domain-containing protein</fullName>
    </recommendedName>
</protein>
<keyword evidence="2" id="KW-0949">S-adenosyl-L-methionine</keyword>
<dbReference type="SUPFAM" id="SSF82199">
    <property type="entry name" value="SET domain"/>
    <property type="match status" value="1"/>
</dbReference>
<gene>
    <name evidence="5" type="ORF">GCM10009827_027530</name>
</gene>
<keyword evidence="1" id="KW-0808">Transferase</keyword>
<dbReference type="Gene3D" id="2.170.270.10">
    <property type="entry name" value="SET domain"/>
    <property type="match status" value="1"/>
</dbReference>
<sequence length="206" mass="22154">MLRRPIHTRRGTLAQLGQDCGMVDAPQPDCWLHPDVEVGVSGIAGDGLFARARIPAGTAVSRLGGRLVTWAELSDMLAEAARRPGSPYIDTITVSGTLHLVVPPGRPNGKGNHSCDPNLWWVDAYTLAARRDIDAGEELTNDYATSTTAPGFTMPCGCGSTLCRGTVTGDDWRLPDLHHRYGEHWVPAVRDLSSHAKVLPPGSDKI</sequence>
<evidence type="ECO:0000256" key="1">
    <source>
        <dbReference type="ARBA" id="ARBA00022679"/>
    </source>
</evidence>
<evidence type="ECO:0000259" key="3">
    <source>
        <dbReference type="PROSITE" id="PS50280"/>
    </source>
</evidence>
<dbReference type="Proteomes" id="UP001501470">
    <property type="component" value="Unassembled WGS sequence"/>
</dbReference>
<evidence type="ECO:0000256" key="2">
    <source>
        <dbReference type="ARBA" id="ARBA00022691"/>
    </source>
</evidence>
<evidence type="ECO:0000313" key="5">
    <source>
        <dbReference type="EMBL" id="GAA1511778.1"/>
    </source>
</evidence>
<feature type="domain" description="Post-SET" evidence="4">
    <location>
        <begin position="152"/>
        <end position="168"/>
    </location>
</feature>
<name>A0ABN2A5D0_9ACTN</name>
<accession>A0ABN2A5D0</accession>